<name>A0ABV3HQG6_9ACTN</name>
<evidence type="ECO:0000256" key="1">
    <source>
        <dbReference type="ARBA" id="ARBA00022603"/>
    </source>
</evidence>
<dbReference type="EC" id="2.1.1.-" evidence="5"/>
<dbReference type="GO" id="GO:0032259">
    <property type="term" value="P:methylation"/>
    <property type="evidence" value="ECO:0007669"/>
    <property type="project" value="UniProtKB-KW"/>
</dbReference>
<protein>
    <submittedName>
        <fullName evidence="5">Class I SAM-dependent methyltransferase</fullName>
        <ecNumber evidence="5">2.1.1.-</ecNumber>
    </submittedName>
</protein>
<dbReference type="PANTHER" id="PTHR43464:SF19">
    <property type="entry name" value="UBIQUINONE BIOSYNTHESIS O-METHYLTRANSFERASE, MITOCHONDRIAL"/>
    <property type="match status" value="1"/>
</dbReference>
<evidence type="ECO:0000313" key="5">
    <source>
        <dbReference type="EMBL" id="MEV4680807.1"/>
    </source>
</evidence>
<dbReference type="EMBL" id="JBFAQK010000007">
    <property type="protein sequence ID" value="MEV4680807.1"/>
    <property type="molecule type" value="Genomic_DNA"/>
</dbReference>
<dbReference type="PANTHER" id="PTHR43464">
    <property type="entry name" value="METHYLTRANSFERASE"/>
    <property type="match status" value="1"/>
</dbReference>
<keyword evidence="6" id="KW-1185">Reference proteome</keyword>
<keyword evidence="2 5" id="KW-0808">Transferase</keyword>
<dbReference type="RefSeq" id="WP_364590162.1">
    <property type="nucleotide sequence ID" value="NZ_JBFAQK010000007.1"/>
</dbReference>
<dbReference type="Proteomes" id="UP001552521">
    <property type="component" value="Unassembled WGS sequence"/>
</dbReference>
<comment type="caution">
    <text evidence="5">The sequence shown here is derived from an EMBL/GenBank/DDBJ whole genome shotgun (WGS) entry which is preliminary data.</text>
</comment>
<dbReference type="InterPro" id="IPR029063">
    <property type="entry name" value="SAM-dependent_MTases_sf"/>
</dbReference>
<accession>A0ABV3HQG6</accession>
<organism evidence="5 6">
    <name type="scientific">Streptomyces kurssanovii</name>
    <dbReference type="NCBI Taxonomy" id="67312"/>
    <lineage>
        <taxon>Bacteria</taxon>
        <taxon>Bacillati</taxon>
        <taxon>Actinomycetota</taxon>
        <taxon>Actinomycetes</taxon>
        <taxon>Kitasatosporales</taxon>
        <taxon>Streptomycetaceae</taxon>
        <taxon>Streptomyces</taxon>
    </lineage>
</organism>
<dbReference type="Gene3D" id="3.40.50.150">
    <property type="entry name" value="Vaccinia Virus protein VP39"/>
    <property type="match status" value="1"/>
</dbReference>
<evidence type="ECO:0000259" key="4">
    <source>
        <dbReference type="Pfam" id="PF08242"/>
    </source>
</evidence>
<feature type="domain" description="Methyltransferase type 12" evidence="4">
    <location>
        <begin position="50"/>
        <end position="146"/>
    </location>
</feature>
<gene>
    <name evidence="5" type="ORF">AB0K36_08540</name>
</gene>
<keyword evidence="3" id="KW-0949">S-adenosyl-L-methionine</keyword>
<reference evidence="5 6" key="1">
    <citation type="submission" date="2024-06" db="EMBL/GenBank/DDBJ databases">
        <title>The Natural Products Discovery Center: Release of the First 8490 Sequenced Strains for Exploring Actinobacteria Biosynthetic Diversity.</title>
        <authorList>
            <person name="Kalkreuter E."/>
            <person name="Kautsar S.A."/>
            <person name="Yang D."/>
            <person name="Bader C.D."/>
            <person name="Teijaro C.N."/>
            <person name="Fluegel L."/>
            <person name="Davis C.M."/>
            <person name="Simpson J.R."/>
            <person name="Lauterbach L."/>
            <person name="Steele A.D."/>
            <person name="Gui C."/>
            <person name="Meng S."/>
            <person name="Li G."/>
            <person name="Viehrig K."/>
            <person name="Ye F."/>
            <person name="Su P."/>
            <person name="Kiefer A.F."/>
            <person name="Nichols A."/>
            <person name="Cepeda A.J."/>
            <person name="Yan W."/>
            <person name="Fan B."/>
            <person name="Jiang Y."/>
            <person name="Adhikari A."/>
            <person name="Zheng C.-J."/>
            <person name="Schuster L."/>
            <person name="Cowan T.M."/>
            <person name="Smanski M.J."/>
            <person name="Chevrette M.G."/>
            <person name="De Carvalho L.P.S."/>
            <person name="Shen B."/>
        </authorList>
    </citation>
    <scope>NUCLEOTIDE SEQUENCE [LARGE SCALE GENOMIC DNA]</scope>
    <source>
        <strain evidence="5 6">NPDC049344</strain>
    </source>
</reference>
<dbReference type="InterPro" id="IPR013217">
    <property type="entry name" value="Methyltransf_12"/>
</dbReference>
<sequence>MSHHHDSTHIDWDEHAQLLEQGAELQSPMYRQTADWLRELVPVGGVRRVLDIGSGPGVITGLLAEAFPYAEVVAVDAAEPLLERAQARAARNGQADRVRTHRAELPDGIEDLGEADLVWAAGSVHHLGDQRAALGALGRLVRPGGLVAVIEGGLPARHLPRDIGIGRPGLESRLGAAVDEWFVRMRAELPGVKDEVEDWRALLAASGLTPSGTRSFLLDIPAPAPAAVRAQLVSAFAWQRRMVEGVLPDEDLAILDRLLDPEDPEGLLRRSDAYMLSARTVFTARKN</sequence>
<dbReference type="GO" id="GO:0008168">
    <property type="term" value="F:methyltransferase activity"/>
    <property type="evidence" value="ECO:0007669"/>
    <property type="project" value="UniProtKB-KW"/>
</dbReference>
<evidence type="ECO:0000256" key="2">
    <source>
        <dbReference type="ARBA" id="ARBA00022679"/>
    </source>
</evidence>
<keyword evidence="1 5" id="KW-0489">Methyltransferase</keyword>
<dbReference type="SUPFAM" id="SSF53335">
    <property type="entry name" value="S-adenosyl-L-methionine-dependent methyltransferases"/>
    <property type="match status" value="1"/>
</dbReference>
<dbReference type="Pfam" id="PF08242">
    <property type="entry name" value="Methyltransf_12"/>
    <property type="match status" value="1"/>
</dbReference>
<proteinExistence type="predicted"/>
<dbReference type="CDD" id="cd02440">
    <property type="entry name" value="AdoMet_MTases"/>
    <property type="match status" value="1"/>
</dbReference>
<evidence type="ECO:0000256" key="3">
    <source>
        <dbReference type="ARBA" id="ARBA00022691"/>
    </source>
</evidence>
<evidence type="ECO:0000313" key="6">
    <source>
        <dbReference type="Proteomes" id="UP001552521"/>
    </source>
</evidence>